<dbReference type="InterPro" id="IPR013087">
    <property type="entry name" value="Znf_C2H2_type"/>
</dbReference>
<evidence type="ECO:0000313" key="15">
    <source>
        <dbReference type="Proteomes" id="UP000886998"/>
    </source>
</evidence>
<evidence type="ECO:0000256" key="2">
    <source>
        <dbReference type="ARBA" id="ARBA00006991"/>
    </source>
</evidence>
<dbReference type="OrthoDB" id="6500421at2759"/>
<dbReference type="PROSITE" id="PS50157">
    <property type="entry name" value="ZINC_FINGER_C2H2_2"/>
    <property type="match status" value="3"/>
</dbReference>
<keyword evidence="8" id="KW-0238">DNA-binding</keyword>
<dbReference type="Proteomes" id="UP000886998">
    <property type="component" value="Unassembled WGS sequence"/>
</dbReference>
<keyword evidence="4" id="KW-0677">Repeat</keyword>
<evidence type="ECO:0000256" key="6">
    <source>
        <dbReference type="ARBA" id="ARBA00022833"/>
    </source>
</evidence>
<dbReference type="GO" id="GO:0005634">
    <property type="term" value="C:nucleus"/>
    <property type="evidence" value="ECO:0007669"/>
    <property type="project" value="UniProtKB-SubCell"/>
</dbReference>
<proteinExistence type="inferred from homology"/>
<dbReference type="GO" id="GO:0000981">
    <property type="term" value="F:DNA-binding transcription factor activity, RNA polymerase II-specific"/>
    <property type="evidence" value="ECO:0007669"/>
    <property type="project" value="TreeGrafter"/>
</dbReference>
<dbReference type="FunFam" id="3.30.160.60:FF:000253">
    <property type="entry name" value="Crooked legs, isoform H"/>
    <property type="match status" value="1"/>
</dbReference>
<dbReference type="AlphaFoldDB" id="A0A8X7CFH1"/>
<evidence type="ECO:0000256" key="11">
    <source>
        <dbReference type="PROSITE-ProRule" id="PRU00042"/>
    </source>
</evidence>
<dbReference type="Pfam" id="PF00096">
    <property type="entry name" value="zf-C2H2"/>
    <property type="match status" value="3"/>
</dbReference>
<dbReference type="FunFam" id="3.30.160.60:FF:000446">
    <property type="entry name" value="Zinc finger protein"/>
    <property type="match status" value="1"/>
</dbReference>
<dbReference type="GO" id="GO:0008270">
    <property type="term" value="F:zinc ion binding"/>
    <property type="evidence" value="ECO:0007669"/>
    <property type="project" value="UniProtKB-KW"/>
</dbReference>
<feature type="domain" description="C2H2-type" evidence="13">
    <location>
        <begin position="342"/>
        <end position="369"/>
    </location>
</feature>
<keyword evidence="9" id="KW-0804">Transcription</keyword>
<dbReference type="SMART" id="SM00355">
    <property type="entry name" value="ZnF_C2H2"/>
    <property type="match status" value="4"/>
</dbReference>
<evidence type="ECO:0000256" key="7">
    <source>
        <dbReference type="ARBA" id="ARBA00023015"/>
    </source>
</evidence>
<dbReference type="InterPro" id="IPR036236">
    <property type="entry name" value="Znf_C2H2_sf"/>
</dbReference>
<evidence type="ECO:0000256" key="3">
    <source>
        <dbReference type="ARBA" id="ARBA00022723"/>
    </source>
</evidence>
<sequence>MEDKKLSNQGKKSEKNEEEEKCKDLQSFLIAQTNAHGKFQIEDQSTENVEIGGYASLNTPPSCSYTIDDIFMENEAIDPYSPWQDDFDFDQSNLQFNYIHPNSNSTELKQNTTDEIIFSKSAPGWIIETTSDINFGLDSRISNYSSEITGGQYGALSLSQIDLFHSKEKSTLPKETSFDVIIGRESESKCENFDSKHKHLKPNSDINIGIVVEEYNISTNKNDSNFERKCHCPICFKQCISENAAQKCNHSNEKNFQHGTQELNVSQVGQFSKIKPTHSKEKTFQFSVCEQNFIDKLRLDRHMVNHIEEKSLQCQCHVCERRFVQKGDLKRHMLSHNGEKPFQCDVCRKKFSRKGDLNAHMRSHTGEKPFQCDVCRKKFSRKGNLNAHMRIHVAEKPF</sequence>
<comment type="subcellular location">
    <subcellularLocation>
        <location evidence="1">Nucleus</location>
    </subcellularLocation>
</comment>
<evidence type="ECO:0000259" key="13">
    <source>
        <dbReference type="PROSITE" id="PS50157"/>
    </source>
</evidence>
<dbReference type="EMBL" id="BMAV01016467">
    <property type="protein sequence ID" value="GFY67218.1"/>
    <property type="molecule type" value="Genomic_DNA"/>
</dbReference>
<evidence type="ECO:0000256" key="5">
    <source>
        <dbReference type="ARBA" id="ARBA00022771"/>
    </source>
</evidence>
<name>A0A8X7CFH1_9ARAC</name>
<keyword evidence="5 11" id="KW-0863">Zinc-finger</keyword>
<feature type="region of interest" description="Disordered" evidence="12">
    <location>
        <begin position="1"/>
        <end position="21"/>
    </location>
</feature>
<keyword evidence="15" id="KW-1185">Reference proteome</keyword>
<keyword evidence="3" id="KW-0479">Metal-binding</keyword>
<keyword evidence="7" id="KW-0805">Transcription regulation</keyword>
<feature type="domain" description="C2H2-type" evidence="13">
    <location>
        <begin position="370"/>
        <end position="397"/>
    </location>
</feature>
<evidence type="ECO:0000256" key="10">
    <source>
        <dbReference type="ARBA" id="ARBA00023242"/>
    </source>
</evidence>
<keyword evidence="6" id="KW-0862">Zinc</keyword>
<evidence type="ECO:0000256" key="1">
    <source>
        <dbReference type="ARBA" id="ARBA00004123"/>
    </source>
</evidence>
<comment type="caution">
    <text evidence="14">The sequence shown here is derived from an EMBL/GenBank/DDBJ whole genome shotgun (WGS) entry which is preliminary data.</text>
</comment>
<comment type="similarity">
    <text evidence="2">Belongs to the krueppel C2H2-type zinc-finger protein family.</text>
</comment>
<evidence type="ECO:0000256" key="12">
    <source>
        <dbReference type="SAM" id="MobiDB-lite"/>
    </source>
</evidence>
<keyword evidence="10" id="KW-0539">Nucleus</keyword>
<evidence type="ECO:0000256" key="8">
    <source>
        <dbReference type="ARBA" id="ARBA00023125"/>
    </source>
</evidence>
<evidence type="ECO:0000256" key="4">
    <source>
        <dbReference type="ARBA" id="ARBA00022737"/>
    </source>
</evidence>
<organism evidence="14 15">
    <name type="scientific">Trichonephila inaurata madagascariensis</name>
    <dbReference type="NCBI Taxonomy" id="2747483"/>
    <lineage>
        <taxon>Eukaryota</taxon>
        <taxon>Metazoa</taxon>
        <taxon>Ecdysozoa</taxon>
        <taxon>Arthropoda</taxon>
        <taxon>Chelicerata</taxon>
        <taxon>Arachnida</taxon>
        <taxon>Araneae</taxon>
        <taxon>Araneomorphae</taxon>
        <taxon>Entelegynae</taxon>
        <taxon>Araneoidea</taxon>
        <taxon>Nephilidae</taxon>
        <taxon>Trichonephila</taxon>
        <taxon>Trichonephila inaurata</taxon>
    </lineage>
</organism>
<dbReference type="PANTHER" id="PTHR24394:SF44">
    <property type="entry name" value="ZINC FINGER PROTEIN 271-LIKE"/>
    <property type="match status" value="1"/>
</dbReference>
<dbReference type="GO" id="GO:0003677">
    <property type="term" value="F:DNA binding"/>
    <property type="evidence" value="ECO:0007669"/>
    <property type="project" value="UniProtKB-KW"/>
</dbReference>
<dbReference type="SUPFAM" id="SSF57667">
    <property type="entry name" value="beta-beta-alpha zinc fingers"/>
    <property type="match status" value="2"/>
</dbReference>
<accession>A0A8X7CFH1</accession>
<dbReference type="PANTHER" id="PTHR24394">
    <property type="entry name" value="ZINC FINGER PROTEIN"/>
    <property type="match status" value="1"/>
</dbReference>
<feature type="domain" description="C2H2-type" evidence="13">
    <location>
        <begin position="312"/>
        <end position="341"/>
    </location>
</feature>
<gene>
    <name evidence="14" type="ORF">TNIN_174681</name>
</gene>
<dbReference type="PROSITE" id="PS00028">
    <property type="entry name" value="ZINC_FINGER_C2H2_1"/>
    <property type="match status" value="3"/>
</dbReference>
<reference evidence="14" key="1">
    <citation type="submission" date="2020-08" db="EMBL/GenBank/DDBJ databases">
        <title>Multicomponent nature underlies the extraordinary mechanical properties of spider dragline silk.</title>
        <authorList>
            <person name="Kono N."/>
            <person name="Nakamura H."/>
            <person name="Mori M."/>
            <person name="Yoshida Y."/>
            <person name="Ohtoshi R."/>
            <person name="Malay A.D."/>
            <person name="Moran D.A.P."/>
            <person name="Tomita M."/>
            <person name="Numata K."/>
            <person name="Arakawa K."/>
        </authorList>
    </citation>
    <scope>NUCLEOTIDE SEQUENCE</scope>
</reference>
<evidence type="ECO:0000256" key="9">
    <source>
        <dbReference type="ARBA" id="ARBA00023163"/>
    </source>
</evidence>
<dbReference type="FunFam" id="3.30.160.60:FF:001506">
    <property type="entry name" value="Zinc finger protein"/>
    <property type="match status" value="1"/>
</dbReference>
<evidence type="ECO:0000313" key="14">
    <source>
        <dbReference type="EMBL" id="GFY67218.1"/>
    </source>
</evidence>
<protein>
    <recommendedName>
        <fullName evidence="13">C2H2-type domain-containing protein</fullName>
    </recommendedName>
</protein>
<dbReference type="Gene3D" id="3.30.160.60">
    <property type="entry name" value="Classic Zinc Finger"/>
    <property type="match status" value="4"/>
</dbReference>